<dbReference type="EMBL" id="CP081869">
    <property type="protein sequence ID" value="QZO01012.1"/>
    <property type="molecule type" value="Genomic_DNA"/>
</dbReference>
<dbReference type="Proteomes" id="UP000825701">
    <property type="component" value="Chromosome"/>
</dbReference>
<keyword evidence="2" id="KW-1185">Reference proteome</keyword>
<dbReference type="RefSeq" id="WP_261404231.1">
    <property type="nucleotide sequence ID" value="NZ_CP081869.1"/>
</dbReference>
<sequence>MGEPADRDAIDTLAADLFSRDHPDRAWSAIVDHRHRLGVASALEQAVYRGFATAHLRSQIRTLPEPAIAAAALAADAAGTGKLRT</sequence>
<evidence type="ECO:0000313" key="1">
    <source>
        <dbReference type="EMBL" id="QZO01012.1"/>
    </source>
</evidence>
<organism evidence="1 2">
    <name type="scientific">Chenggangzhangella methanolivorans</name>
    <dbReference type="NCBI Taxonomy" id="1437009"/>
    <lineage>
        <taxon>Bacteria</taxon>
        <taxon>Pseudomonadati</taxon>
        <taxon>Pseudomonadota</taxon>
        <taxon>Alphaproteobacteria</taxon>
        <taxon>Hyphomicrobiales</taxon>
        <taxon>Methylopilaceae</taxon>
        <taxon>Chenggangzhangella</taxon>
    </lineage>
</organism>
<protein>
    <submittedName>
        <fullName evidence="1">Uncharacterized protein</fullName>
    </submittedName>
</protein>
<gene>
    <name evidence="1" type="ORF">K6K41_05240</name>
</gene>
<proteinExistence type="predicted"/>
<name>A0A9E6RHA3_9HYPH</name>
<evidence type="ECO:0000313" key="2">
    <source>
        <dbReference type="Proteomes" id="UP000825701"/>
    </source>
</evidence>
<reference evidence="1" key="1">
    <citation type="submission" date="2021-08" db="EMBL/GenBank/DDBJ databases">
        <authorList>
            <person name="Zhang H."/>
            <person name="Xu M."/>
            <person name="Yu Z."/>
            <person name="Yang L."/>
            <person name="Cai Y."/>
        </authorList>
    </citation>
    <scope>NUCLEOTIDE SEQUENCE</scope>
    <source>
        <strain evidence="1">CHL1</strain>
    </source>
</reference>
<dbReference type="KEGG" id="cmet:K6K41_05240"/>
<dbReference type="AlphaFoldDB" id="A0A9E6RHA3"/>
<accession>A0A9E6RHA3</accession>